<organism evidence="1 2">
    <name type="scientific">Candidatus Avisuccinivibrio stercorigallinarum</name>
    <dbReference type="NCBI Taxonomy" id="2840704"/>
    <lineage>
        <taxon>Bacteria</taxon>
        <taxon>Pseudomonadati</taxon>
        <taxon>Pseudomonadota</taxon>
        <taxon>Gammaproteobacteria</taxon>
        <taxon>Aeromonadales</taxon>
        <taxon>Succinivibrionaceae</taxon>
        <taxon>Succinivibrionaceae incertae sedis</taxon>
        <taxon>Candidatus Avisuccinivibrio</taxon>
    </lineage>
</organism>
<evidence type="ECO:0000313" key="1">
    <source>
        <dbReference type="EMBL" id="MBO8416100.1"/>
    </source>
</evidence>
<accession>A0A9D9DD09</accession>
<evidence type="ECO:0000313" key="2">
    <source>
        <dbReference type="Proteomes" id="UP000823631"/>
    </source>
</evidence>
<feature type="non-terminal residue" evidence="1">
    <location>
        <position position="337"/>
    </location>
</feature>
<dbReference type="AlphaFoldDB" id="A0A9D9DD09"/>
<sequence>MPNIKANRLQADGAAQADQNPKFTALLDKLNHPDEWHRPACYWFWQHIPSKEEIAAKLSELKAGGFGSFQIAARLSLPLEDYLSDEYLKACRITADLASKQGLMMGIYDDYNWQSGHAGGRAAALNPDIKERHLFWSHIDVAKYFEEHQDANPALWAEDEISEEPIELTISGIHSGDAECLFEVGKNWIYEGGRPAWDEWELIGVYHVGADGTTITDLFEMWKQHPNLFALQTDENSICFLIHPVILKSLKLPGHLALFAAARCKTSRMVNYLLPETAKAFIKTTYEPYAKALGKHLGTTVRYTFFDQPHSCFYQWEGNDGNLRSSLMYSREFMNKL</sequence>
<dbReference type="EMBL" id="JADINH010000146">
    <property type="protein sequence ID" value="MBO8416100.1"/>
    <property type="molecule type" value="Genomic_DNA"/>
</dbReference>
<name>A0A9D9DD09_9GAMM</name>
<dbReference type="PANTHER" id="PTHR36848">
    <property type="entry name" value="DNA-BINDING PROTEIN (PUTATIVE SECRETED PROTEIN)-RELATED"/>
    <property type="match status" value="1"/>
</dbReference>
<protein>
    <submittedName>
        <fullName evidence="1">Uncharacterized protein</fullName>
    </submittedName>
</protein>
<comment type="caution">
    <text evidence="1">The sequence shown here is derived from an EMBL/GenBank/DDBJ whole genome shotgun (WGS) entry which is preliminary data.</text>
</comment>
<gene>
    <name evidence="1" type="ORF">IAB19_06955</name>
</gene>
<dbReference type="InterPro" id="IPR053161">
    <property type="entry name" value="Ulvan_degrading_GH"/>
</dbReference>
<reference evidence="1" key="2">
    <citation type="journal article" date="2021" name="PeerJ">
        <title>Extensive microbial diversity within the chicken gut microbiome revealed by metagenomics and culture.</title>
        <authorList>
            <person name="Gilroy R."/>
            <person name="Ravi A."/>
            <person name="Getino M."/>
            <person name="Pursley I."/>
            <person name="Horton D.L."/>
            <person name="Alikhan N.F."/>
            <person name="Baker D."/>
            <person name="Gharbi K."/>
            <person name="Hall N."/>
            <person name="Watson M."/>
            <person name="Adriaenssens E.M."/>
            <person name="Foster-Nyarko E."/>
            <person name="Jarju S."/>
            <person name="Secka A."/>
            <person name="Antonio M."/>
            <person name="Oren A."/>
            <person name="Chaudhuri R.R."/>
            <person name="La Ragione R."/>
            <person name="Hildebrand F."/>
            <person name="Pallen M.J."/>
        </authorList>
    </citation>
    <scope>NUCLEOTIDE SEQUENCE</scope>
    <source>
        <strain evidence="1">17213</strain>
    </source>
</reference>
<proteinExistence type="predicted"/>
<reference evidence="1" key="1">
    <citation type="submission" date="2020-10" db="EMBL/GenBank/DDBJ databases">
        <authorList>
            <person name="Gilroy R."/>
        </authorList>
    </citation>
    <scope>NUCLEOTIDE SEQUENCE</scope>
    <source>
        <strain evidence="1">17213</strain>
    </source>
</reference>
<dbReference type="PANTHER" id="PTHR36848:SF2">
    <property type="entry name" value="SECRETED PROTEIN"/>
    <property type="match status" value="1"/>
</dbReference>
<dbReference type="Proteomes" id="UP000823631">
    <property type="component" value="Unassembled WGS sequence"/>
</dbReference>